<dbReference type="GO" id="GO:0050920">
    <property type="term" value="P:regulation of chemotaxis"/>
    <property type="evidence" value="ECO:0007669"/>
    <property type="project" value="InterPro"/>
</dbReference>
<dbReference type="EMBL" id="CP002745">
    <property type="protein sequence ID" value="AEK60761.1"/>
    <property type="molecule type" value="Genomic_DNA"/>
</dbReference>
<evidence type="ECO:0000256" key="2">
    <source>
        <dbReference type="ARBA" id="ARBA00005908"/>
    </source>
</evidence>
<comment type="subunit">
    <text evidence="10">Homodimer.</text>
</comment>
<dbReference type="eggNOG" id="COG3143">
    <property type="taxonomic scope" value="Bacteria"/>
</dbReference>
<evidence type="ECO:0000256" key="10">
    <source>
        <dbReference type="PIRNR" id="PIRNR002884"/>
    </source>
</evidence>
<dbReference type="Pfam" id="PF04344">
    <property type="entry name" value="CheZ"/>
    <property type="match status" value="1"/>
</dbReference>
<dbReference type="PANTHER" id="PTHR43693">
    <property type="entry name" value="PROTEIN PHOSPHATASE CHEZ"/>
    <property type="match status" value="1"/>
</dbReference>
<keyword evidence="4 10" id="KW-0963">Cytoplasm</keyword>
<dbReference type="Proteomes" id="UP000008392">
    <property type="component" value="Chromosome"/>
</dbReference>
<dbReference type="GO" id="GO:0004721">
    <property type="term" value="F:phosphoprotein phosphatase activity"/>
    <property type="evidence" value="ECO:0007669"/>
    <property type="project" value="UniProtKB-KW"/>
</dbReference>
<evidence type="ECO:0000256" key="8">
    <source>
        <dbReference type="ARBA" id="ARBA00022912"/>
    </source>
</evidence>
<keyword evidence="14" id="KW-1185">Reference proteome</keyword>
<proteinExistence type="inferred from homology"/>
<sequence>MRKRVLDMSLALQMPVAGDSAEQLVNRIGHLTRLLRESMRELGLDQEIAKAAQAIPDARDRLNYVAAMTERAAERALNAIDVAQPIQETLSKQAKTLNQRWDEWFVSPVELDDARVLVLDTRNYLKDVPRQASAINEQLMEIMMAQDFQDLTGQVIKKMMEVVQEMEKQLLQVLIDNTPLEKRSDGNGLLNGPQMKAEENPDAVSDQEQVDDLLSSLGF</sequence>
<dbReference type="InterPro" id="IPR050992">
    <property type="entry name" value="CheZ_family_phosphatases"/>
</dbReference>
<dbReference type="GO" id="GO:0005737">
    <property type="term" value="C:cytoplasm"/>
    <property type="evidence" value="ECO:0007669"/>
    <property type="project" value="UniProtKB-SubCell"/>
</dbReference>
<evidence type="ECO:0000256" key="12">
    <source>
        <dbReference type="SAM" id="MobiDB-lite"/>
    </source>
</evidence>
<protein>
    <recommendedName>
        <fullName evidence="3 10">Protein phosphatase CheZ</fullName>
        <ecNumber evidence="10">3.1.3.-</ecNumber>
    </recommendedName>
    <alternativeName>
        <fullName evidence="9 10">Chemotaxis protein CheZ</fullName>
    </alternativeName>
</protein>
<comment type="similarity">
    <text evidence="2 10">Belongs to the CheZ family.</text>
</comment>
<dbReference type="KEGG" id="cfu:CFU_0929"/>
<evidence type="ECO:0000256" key="1">
    <source>
        <dbReference type="ARBA" id="ARBA00004496"/>
    </source>
</evidence>
<dbReference type="GO" id="GO:0097588">
    <property type="term" value="P:archaeal or bacterial-type flagellum-dependent cell motility"/>
    <property type="evidence" value="ECO:0007669"/>
    <property type="project" value="UniProtKB-KW"/>
</dbReference>
<evidence type="ECO:0000256" key="4">
    <source>
        <dbReference type="ARBA" id="ARBA00022490"/>
    </source>
</evidence>
<reference evidence="14" key="6">
    <citation type="submission" date="2011-05" db="EMBL/GenBank/DDBJ databases">
        <title>Complete sequence of Collimonas fungivorans Ter331.</title>
        <authorList>
            <person name="Leveau J.H."/>
        </authorList>
    </citation>
    <scope>NUCLEOTIDE SEQUENCE [LARGE SCALE GENOMIC DNA]</scope>
    <source>
        <strain evidence="14">Ter331</strain>
    </source>
</reference>
<dbReference type="NCBIfam" id="NF008368">
    <property type="entry name" value="PRK11166.1"/>
    <property type="match status" value="1"/>
</dbReference>
<dbReference type="PANTHER" id="PTHR43693:SF1">
    <property type="entry name" value="PROTEIN PHOSPHATASE CHEZ"/>
    <property type="match status" value="1"/>
</dbReference>
<keyword evidence="8 10" id="KW-0904">Protein phosphatase</keyword>
<dbReference type="Gene3D" id="1.10.287.500">
    <property type="entry name" value="Helix hairpin bin"/>
    <property type="match status" value="1"/>
</dbReference>
<feature type="site" description="Enhances dephosphorylation of CheY-P" evidence="11">
    <location>
        <position position="154"/>
    </location>
</feature>
<keyword evidence="5 10" id="KW-0145">Chemotaxis</keyword>
<reference evidence="13 14" key="3">
    <citation type="journal article" date="2008" name="FEMS Microbiol. Ecol.">
        <title>Identification and characterization of genes underlying chitinolysis in Collimonas fungivorans Ter331.</title>
        <authorList>
            <person name="Fritsche K."/>
            <person name="de Boer W."/>
            <person name="Gerards S."/>
            <person name="van den Berg M."/>
            <person name="van Veen J.A."/>
            <person name="Leveau J.H."/>
        </authorList>
    </citation>
    <scope>NUCLEOTIDE SEQUENCE [LARGE SCALE GENOMIC DNA]</scope>
    <source>
        <strain evidence="13 14">Ter331</strain>
    </source>
</reference>
<dbReference type="HOGENOM" id="CLU_080718_1_0_4"/>
<evidence type="ECO:0000256" key="3">
    <source>
        <dbReference type="ARBA" id="ARBA00018484"/>
    </source>
</evidence>
<dbReference type="EC" id="3.1.3.-" evidence="10"/>
<feature type="region of interest" description="Disordered" evidence="12">
    <location>
        <begin position="182"/>
        <end position="211"/>
    </location>
</feature>
<dbReference type="GO" id="GO:0006935">
    <property type="term" value="P:chemotaxis"/>
    <property type="evidence" value="ECO:0007669"/>
    <property type="project" value="UniProtKB-KW"/>
</dbReference>
<evidence type="ECO:0000256" key="11">
    <source>
        <dbReference type="PIRSR" id="PIRSR002884-1"/>
    </source>
</evidence>
<reference evidence="13 14" key="5">
    <citation type="journal article" date="2011" name="ISME J.">
        <title>Dual transcriptional profiling of a bacterial/fungal confrontation: Collimonas fungivorans versus Aspergillus niger.</title>
        <authorList>
            <person name="Mela F."/>
            <person name="Fritsche K."/>
            <person name="de Boer W."/>
            <person name="van Veen J.A."/>
            <person name="de Graaff L.H."/>
            <person name="van den Berg M."/>
            <person name="Leveau J.H."/>
        </authorList>
    </citation>
    <scope>NUCLEOTIDE SEQUENCE [LARGE SCALE GENOMIC DNA]</scope>
    <source>
        <strain evidence="13 14">Ter331</strain>
    </source>
</reference>
<dbReference type="GO" id="GO:0009288">
    <property type="term" value="C:bacterial-type flagellum"/>
    <property type="evidence" value="ECO:0007669"/>
    <property type="project" value="InterPro"/>
</dbReference>
<comment type="function">
    <text evidence="10">Plays an important role in bacterial chemotaxis signal transduction pathway by accelerating the dephosphorylation of phosphorylated CheY (CheY-P).</text>
</comment>
<evidence type="ECO:0000256" key="6">
    <source>
        <dbReference type="ARBA" id="ARBA00022779"/>
    </source>
</evidence>
<evidence type="ECO:0000313" key="13">
    <source>
        <dbReference type="EMBL" id="AEK60761.1"/>
    </source>
</evidence>
<dbReference type="PIRSF" id="PIRSF002884">
    <property type="entry name" value="CheZ"/>
    <property type="match status" value="1"/>
</dbReference>
<name>G0AIH8_COLFT</name>
<gene>
    <name evidence="13" type="primary">cheZ</name>
    <name evidence="13" type="ordered locus">CFU_0929</name>
</gene>
<evidence type="ECO:0000256" key="9">
    <source>
        <dbReference type="ARBA" id="ARBA00029599"/>
    </source>
</evidence>
<dbReference type="AlphaFoldDB" id="G0AIH8"/>
<reference evidence="13 14" key="1">
    <citation type="journal article" date="2004" name="Environ. Microbiol.">
        <title>Phylogeny-function analysis of (meta)genomic libraries: screening for expression of ribosomal RNA genes by large-insert library fluorescent in situ hybridization (LIL-FISH).</title>
        <authorList>
            <person name="Leveau J.H."/>
            <person name="Gerards S."/>
            <person name="de Boer W."/>
            <person name="van Veen J.A."/>
        </authorList>
    </citation>
    <scope>NUCLEOTIDE SEQUENCE [LARGE SCALE GENOMIC DNA]</scope>
    <source>
        <strain evidence="13 14">Ter331</strain>
    </source>
</reference>
<accession>G0AIH8</accession>
<evidence type="ECO:0000256" key="7">
    <source>
        <dbReference type="ARBA" id="ARBA00022801"/>
    </source>
</evidence>
<dbReference type="SUPFAM" id="SSF75708">
    <property type="entry name" value="Chemotaxis phosphatase CheZ"/>
    <property type="match status" value="1"/>
</dbReference>
<dbReference type="InterPro" id="IPR007439">
    <property type="entry name" value="Chemotax_Pase_CheZ"/>
</dbReference>
<evidence type="ECO:0000313" key="14">
    <source>
        <dbReference type="Proteomes" id="UP000008392"/>
    </source>
</evidence>
<reference evidence="13 14" key="2">
    <citation type="journal article" date="2006" name="J. Microbiol. Methods">
        <title>Genomic flank-sequencing of plasposon insertion sites for rapid identification of functional genes.</title>
        <authorList>
            <person name="Leveau J.H."/>
            <person name="Gerards S."/>
            <person name="Fritsche K."/>
            <person name="Zondag G."/>
            <person name="van Veen J.A."/>
        </authorList>
    </citation>
    <scope>NUCLEOTIDE SEQUENCE [LARGE SCALE GENOMIC DNA]</scope>
    <source>
        <strain evidence="13 14">Ter331</strain>
    </source>
</reference>
<keyword evidence="7 10" id="KW-0378">Hydrolase</keyword>
<comment type="subcellular location">
    <subcellularLocation>
        <location evidence="1 10">Cytoplasm</location>
    </subcellularLocation>
</comment>
<reference evidence="13 14" key="4">
    <citation type="journal article" date="2010" name="Environ. Microbiol.">
        <title>The bacterial genus Collimonas: mycophagy, weathering and other adaptive solutions to life in oligotrophic soil environments.</title>
        <authorList>
            <person name="Leveau J.H."/>
            <person name="Uroz S."/>
            <person name="de Boer W."/>
        </authorList>
    </citation>
    <scope>NUCLEOTIDE SEQUENCE [LARGE SCALE GENOMIC DNA]</scope>
    <source>
        <strain evidence="13 14">Ter331</strain>
    </source>
</reference>
<organism evidence="13 14">
    <name type="scientific">Collimonas fungivorans (strain Ter331)</name>
    <dbReference type="NCBI Taxonomy" id="1005048"/>
    <lineage>
        <taxon>Bacteria</taxon>
        <taxon>Pseudomonadati</taxon>
        <taxon>Pseudomonadota</taxon>
        <taxon>Betaproteobacteria</taxon>
        <taxon>Burkholderiales</taxon>
        <taxon>Oxalobacteraceae</taxon>
        <taxon>Collimonas</taxon>
    </lineage>
</organism>
<keyword evidence="6 10" id="KW-0283">Flagellar rotation</keyword>
<evidence type="ECO:0000256" key="5">
    <source>
        <dbReference type="ARBA" id="ARBA00022500"/>
    </source>
</evidence>
<dbReference type="STRING" id="1005048.CFU_0929"/>